<dbReference type="EMBL" id="QMFY01000003">
    <property type="protein sequence ID" value="RAW01581.1"/>
    <property type="molecule type" value="Genomic_DNA"/>
</dbReference>
<accession>A0A364Y5E8</accession>
<keyword evidence="2" id="KW-1185">Reference proteome</keyword>
<keyword evidence="1" id="KW-0238">DNA-binding</keyword>
<dbReference type="AlphaFoldDB" id="A0A364Y5E8"/>
<gene>
    <name evidence="1" type="ORF">DQQ10_07940</name>
</gene>
<dbReference type="GO" id="GO:0003677">
    <property type="term" value="F:DNA binding"/>
    <property type="evidence" value="ECO:0007669"/>
    <property type="project" value="UniProtKB-KW"/>
</dbReference>
<evidence type="ECO:0000313" key="1">
    <source>
        <dbReference type="EMBL" id="RAW01581.1"/>
    </source>
</evidence>
<name>A0A364Y5E8_9BACT</name>
<dbReference type="OrthoDB" id="1524679at2"/>
<dbReference type="RefSeq" id="WP_112746321.1">
    <property type="nucleotide sequence ID" value="NZ_QMFY01000003.1"/>
</dbReference>
<sequence length="94" mass="10584">MSATVLTIEDLEAFKNQLLAEIKSLLASLPTNSKQRWLKSHQVRRLLTISPGTLQHLRITGVIPFTKLGGVIFYDLEDIQKILIERKIGGQSSR</sequence>
<organism evidence="1 2">
    <name type="scientific">Pseudochryseolinea flava</name>
    <dbReference type="NCBI Taxonomy" id="2059302"/>
    <lineage>
        <taxon>Bacteria</taxon>
        <taxon>Pseudomonadati</taxon>
        <taxon>Bacteroidota</taxon>
        <taxon>Cytophagia</taxon>
        <taxon>Cytophagales</taxon>
        <taxon>Fulvivirgaceae</taxon>
        <taxon>Pseudochryseolinea</taxon>
    </lineage>
</organism>
<dbReference type="PANTHER" id="PTHR34585:SF22">
    <property type="entry name" value="HELIX-TURN-HELIX DOMAIN-CONTAINING PROTEIN"/>
    <property type="match status" value="1"/>
</dbReference>
<reference evidence="1 2" key="1">
    <citation type="submission" date="2018-06" db="EMBL/GenBank/DDBJ databases">
        <title>Chryseolinea flavus sp. nov., a member of the phylum Bacteroidetes isolated from soil.</title>
        <authorList>
            <person name="Li Y."/>
            <person name="Wang J."/>
        </authorList>
    </citation>
    <scope>NUCLEOTIDE SEQUENCE [LARGE SCALE GENOMIC DNA]</scope>
    <source>
        <strain evidence="1 2">SDU1-6</strain>
    </source>
</reference>
<dbReference type="InterPro" id="IPR009061">
    <property type="entry name" value="DNA-bd_dom_put_sf"/>
</dbReference>
<comment type="caution">
    <text evidence="1">The sequence shown here is derived from an EMBL/GenBank/DDBJ whole genome shotgun (WGS) entry which is preliminary data.</text>
</comment>
<dbReference type="SUPFAM" id="SSF46955">
    <property type="entry name" value="Putative DNA-binding domain"/>
    <property type="match status" value="1"/>
</dbReference>
<dbReference type="PANTHER" id="PTHR34585">
    <property type="match status" value="1"/>
</dbReference>
<evidence type="ECO:0000313" key="2">
    <source>
        <dbReference type="Proteomes" id="UP000251889"/>
    </source>
</evidence>
<protein>
    <submittedName>
        <fullName evidence="1">DNA-binding protein</fullName>
    </submittedName>
</protein>
<proteinExistence type="predicted"/>
<dbReference type="Proteomes" id="UP000251889">
    <property type="component" value="Unassembled WGS sequence"/>
</dbReference>